<gene>
    <name evidence="1" type="ORF">ABID08_002048</name>
</gene>
<comment type="caution">
    <text evidence="1">The sequence shown here is derived from an EMBL/GenBank/DDBJ whole genome shotgun (WGS) entry which is preliminary data.</text>
</comment>
<accession>A0ABV2ME74</accession>
<organism evidence="1 2">
    <name type="scientific">Rhizobium binae</name>
    <dbReference type="NCBI Taxonomy" id="1138190"/>
    <lineage>
        <taxon>Bacteria</taxon>
        <taxon>Pseudomonadati</taxon>
        <taxon>Pseudomonadota</taxon>
        <taxon>Alphaproteobacteria</taxon>
        <taxon>Hyphomicrobiales</taxon>
        <taxon>Rhizobiaceae</taxon>
        <taxon>Rhizobium/Agrobacterium group</taxon>
        <taxon>Rhizobium</taxon>
    </lineage>
</organism>
<dbReference type="EMBL" id="JBEPMY010000004">
    <property type="protein sequence ID" value="MET3754691.1"/>
    <property type="molecule type" value="Genomic_DNA"/>
</dbReference>
<dbReference type="Proteomes" id="UP001549077">
    <property type="component" value="Unassembled WGS sequence"/>
</dbReference>
<name>A0ABV2ME74_9HYPH</name>
<sequence>MAMSAALLKERVKRFEDFLNPDWPSLDADPGEVAAAYARGFAKFVLKLRSADALDRAGLAEEVESAIQDNNRAALIGLRLACLDYGTSAYKNVLRSRQVLQQMQQLIDQRAARISDPGKRRYFRAKSAESIKAHEQAVGIEEAFISYLQQEIQPKIDSKIREQARAIAGDEAAIREDLNKRYPIVTAYLAR</sequence>
<proteinExistence type="predicted"/>
<reference evidence="1 2" key="1">
    <citation type="submission" date="2024-06" db="EMBL/GenBank/DDBJ databases">
        <title>Genomic Encyclopedia of Type Strains, Phase IV (KMG-IV): sequencing the most valuable type-strain genomes for metagenomic binning, comparative biology and taxonomic classification.</title>
        <authorList>
            <person name="Goeker M."/>
        </authorList>
    </citation>
    <scope>NUCLEOTIDE SEQUENCE [LARGE SCALE GENOMIC DNA]</scope>
    <source>
        <strain evidence="1 2">DSM 29288</strain>
    </source>
</reference>
<dbReference type="RefSeq" id="WP_168296993.1">
    <property type="nucleotide sequence ID" value="NZ_CP071604.1"/>
</dbReference>
<evidence type="ECO:0000313" key="2">
    <source>
        <dbReference type="Proteomes" id="UP001549077"/>
    </source>
</evidence>
<evidence type="ECO:0000313" key="1">
    <source>
        <dbReference type="EMBL" id="MET3754691.1"/>
    </source>
</evidence>
<dbReference type="GeneID" id="91148513"/>
<keyword evidence="2" id="KW-1185">Reference proteome</keyword>
<protein>
    <submittedName>
        <fullName evidence="1">Uncharacterized protein</fullName>
    </submittedName>
</protein>